<keyword evidence="2" id="KW-1185">Reference proteome</keyword>
<dbReference type="RefSeq" id="WP_380034218.1">
    <property type="nucleotide sequence ID" value="NZ_JBHSHB010000016.1"/>
</dbReference>
<evidence type="ECO:0000313" key="1">
    <source>
        <dbReference type="EMBL" id="MFC4690868.1"/>
    </source>
</evidence>
<sequence length="140" mass="15948">MLTLKDIQIANHKDASQCTAYRDAVAFFTLSRKLSKNNLCASKWRCLKQRKLAAHLTENISTSALSLPMTIAEASITVDYGKKLFFKNTIEERVEKILSLCNTLEDLYQPKDKRAKQLYRAANKLQAGVKKWSLHLTSQN</sequence>
<accession>A0ABV9LAZ4</accession>
<dbReference type="EMBL" id="JBHSHB010000016">
    <property type="protein sequence ID" value="MFC4690868.1"/>
    <property type="molecule type" value="Genomic_DNA"/>
</dbReference>
<organism evidence="1 2">
    <name type="scientific">Dokdonia genika</name>
    <dbReference type="NCBI Taxonomy" id="308113"/>
    <lineage>
        <taxon>Bacteria</taxon>
        <taxon>Pseudomonadati</taxon>
        <taxon>Bacteroidota</taxon>
        <taxon>Flavobacteriia</taxon>
        <taxon>Flavobacteriales</taxon>
        <taxon>Flavobacteriaceae</taxon>
        <taxon>Dokdonia</taxon>
    </lineage>
</organism>
<proteinExistence type="predicted"/>
<reference evidence="2" key="1">
    <citation type="journal article" date="2019" name="Int. J. Syst. Evol. Microbiol.">
        <title>The Global Catalogue of Microorganisms (GCM) 10K type strain sequencing project: providing services to taxonomists for standard genome sequencing and annotation.</title>
        <authorList>
            <consortium name="The Broad Institute Genomics Platform"/>
            <consortium name="The Broad Institute Genome Sequencing Center for Infectious Disease"/>
            <person name="Wu L."/>
            <person name="Ma J."/>
        </authorList>
    </citation>
    <scope>NUCLEOTIDE SEQUENCE [LARGE SCALE GENOMIC DNA]</scope>
    <source>
        <strain evidence="2">CGMCC 4.7427</strain>
    </source>
</reference>
<gene>
    <name evidence="1" type="ORF">ACFO5T_10555</name>
</gene>
<protein>
    <submittedName>
        <fullName evidence="1">Uncharacterized protein</fullName>
    </submittedName>
</protein>
<evidence type="ECO:0000313" key="2">
    <source>
        <dbReference type="Proteomes" id="UP001595878"/>
    </source>
</evidence>
<name>A0ABV9LAZ4_9FLAO</name>
<comment type="caution">
    <text evidence="1">The sequence shown here is derived from an EMBL/GenBank/DDBJ whole genome shotgun (WGS) entry which is preliminary data.</text>
</comment>
<dbReference type="Proteomes" id="UP001595878">
    <property type="component" value="Unassembled WGS sequence"/>
</dbReference>